<dbReference type="InterPro" id="IPR003462">
    <property type="entry name" value="ODC_Mu_crystall"/>
</dbReference>
<dbReference type="RefSeq" id="WP_024090417.1">
    <property type="nucleotide sequence ID" value="NC_023135.1"/>
</dbReference>
<dbReference type="Gene3D" id="3.30.1780.10">
    <property type="entry name" value="ornithine cyclodeaminase, domain 1"/>
    <property type="match status" value="1"/>
</dbReference>
<dbReference type="AlphaFoldDB" id="V9VSV9"/>
<dbReference type="Proteomes" id="UP000018780">
    <property type="component" value="Chromosome"/>
</dbReference>
<dbReference type="STRING" id="999552.METH_10865"/>
<dbReference type="PANTHER" id="PTHR13812">
    <property type="entry name" value="KETIMINE REDUCTASE MU-CRYSTALLIN"/>
    <property type="match status" value="1"/>
</dbReference>
<gene>
    <name evidence="1" type="ORF">METH_10865</name>
</gene>
<sequence length="316" mass="32668">MIPVIGPDAIRPHLSITGLIPAAERAFRAISDGSAQAPVYVLHPNDRADIHVKSAALPGCPIFTVKMAGWSQVLADRGAPASSGMIAVFDSETCRPLAILQDDHLISDYRTAAAGALVARLLVPAAARSALIVGTGTQARLQAEALLAVRAIKTLQIWGRDRAKAGALCQELSARLTGVAVQMAHDLPTAVARADVIVTATGAKDPVIQAGWIRPGQHITSVGSDDTAKCEIDPALLKDAEVFVDAKASALQYGAPARAIAAKLLVEDALTEIGSVLAGKIRSKGATTIACLSGLGVQDLTTVEAFRAELTSATLG</sequence>
<accession>V9VSV9</accession>
<dbReference type="OrthoDB" id="9809203at2"/>
<protein>
    <submittedName>
        <fullName evidence="1">Ornithine cyclodeaminase</fullName>
    </submittedName>
</protein>
<organism evidence="1 2">
    <name type="scientific">Leisingera methylohalidivorans DSM 14336</name>
    <dbReference type="NCBI Taxonomy" id="999552"/>
    <lineage>
        <taxon>Bacteria</taxon>
        <taxon>Pseudomonadati</taxon>
        <taxon>Pseudomonadota</taxon>
        <taxon>Alphaproteobacteria</taxon>
        <taxon>Rhodobacterales</taxon>
        <taxon>Roseobacteraceae</taxon>
        <taxon>Leisingera</taxon>
    </lineage>
</organism>
<reference evidence="1 2" key="1">
    <citation type="submission" date="2013-09" db="EMBL/GenBank/DDBJ databases">
        <authorList>
            <consortium name="DOE Joint Genome Institute"/>
            <person name="Klenk H.-P."/>
            <person name="Huntemann M."/>
            <person name="Han J."/>
            <person name="Chen A."/>
            <person name="Kyrpides N."/>
            <person name="Mavromatis K."/>
            <person name="Markowitz V."/>
            <person name="Palaniappan K."/>
            <person name="Ivanova N."/>
            <person name="Schaumberg A."/>
            <person name="Pati A."/>
            <person name="Liolios K."/>
            <person name="Nordberg H.P."/>
            <person name="Cantor M.N."/>
            <person name="Hua S.X."/>
            <person name="Woyke T."/>
        </authorList>
    </citation>
    <scope>NUCLEOTIDE SEQUENCE [LARGE SCALE GENOMIC DNA]</scope>
    <source>
        <strain evidence="1 2">DSM 14336</strain>
    </source>
</reference>
<dbReference type="Pfam" id="PF02423">
    <property type="entry name" value="OCD_Mu_crystall"/>
    <property type="match status" value="1"/>
</dbReference>
<dbReference type="InterPro" id="IPR023401">
    <property type="entry name" value="ODC_N"/>
</dbReference>
<dbReference type="KEGG" id="lmd:METH_10865"/>
<dbReference type="Gene3D" id="3.40.50.720">
    <property type="entry name" value="NAD(P)-binding Rossmann-like Domain"/>
    <property type="match status" value="1"/>
</dbReference>
<name>V9VSV9_9RHOB</name>
<keyword evidence="2" id="KW-1185">Reference proteome</keyword>
<dbReference type="SUPFAM" id="SSF51735">
    <property type="entry name" value="NAD(P)-binding Rossmann-fold domains"/>
    <property type="match status" value="1"/>
</dbReference>
<dbReference type="EMBL" id="CP006773">
    <property type="protein sequence ID" value="AHD01118.1"/>
    <property type="molecule type" value="Genomic_DNA"/>
</dbReference>
<dbReference type="PATRIC" id="fig|999552.6.peg.2168"/>
<dbReference type="HOGENOM" id="CLU_042088_2_0_5"/>
<evidence type="ECO:0000313" key="2">
    <source>
        <dbReference type="Proteomes" id="UP000018780"/>
    </source>
</evidence>
<evidence type="ECO:0000313" key="1">
    <source>
        <dbReference type="EMBL" id="AHD01118.1"/>
    </source>
</evidence>
<proteinExistence type="predicted"/>
<dbReference type="InterPro" id="IPR036291">
    <property type="entry name" value="NAD(P)-bd_dom_sf"/>
</dbReference>
<dbReference type="PIRSF" id="PIRSF001439">
    <property type="entry name" value="CryM"/>
    <property type="match status" value="1"/>
</dbReference>
<dbReference type="GO" id="GO:0005737">
    <property type="term" value="C:cytoplasm"/>
    <property type="evidence" value="ECO:0007669"/>
    <property type="project" value="TreeGrafter"/>
</dbReference>
<dbReference type="PANTHER" id="PTHR13812:SF19">
    <property type="entry name" value="KETIMINE REDUCTASE MU-CRYSTALLIN"/>
    <property type="match status" value="1"/>
</dbReference>